<dbReference type="Proteomes" id="UP000291343">
    <property type="component" value="Unassembled WGS sequence"/>
</dbReference>
<dbReference type="AlphaFoldDB" id="A0A482XA53"/>
<comment type="caution">
    <text evidence="2">The sequence shown here is derived from an EMBL/GenBank/DDBJ whole genome shotgun (WGS) entry which is preliminary data.</text>
</comment>
<name>A0A482XA53_LAOST</name>
<dbReference type="EMBL" id="QKKF02014716">
    <property type="protein sequence ID" value="RZF42616.1"/>
    <property type="molecule type" value="Genomic_DNA"/>
</dbReference>
<gene>
    <name evidence="2" type="ORF">LSTR_LSTR001411</name>
</gene>
<accession>A0A482XA53</accession>
<organism evidence="2 3">
    <name type="scientific">Laodelphax striatellus</name>
    <name type="common">Small brown planthopper</name>
    <name type="synonym">Delphax striatella</name>
    <dbReference type="NCBI Taxonomy" id="195883"/>
    <lineage>
        <taxon>Eukaryota</taxon>
        <taxon>Metazoa</taxon>
        <taxon>Ecdysozoa</taxon>
        <taxon>Arthropoda</taxon>
        <taxon>Hexapoda</taxon>
        <taxon>Insecta</taxon>
        <taxon>Pterygota</taxon>
        <taxon>Neoptera</taxon>
        <taxon>Paraneoptera</taxon>
        <taxon>Hemiptera</taxon>
        <taxon>Auchenorrhyncha</taxon>
        <taxon>Fulgoroidea</taxon>
        <taxon>Delphacidae</taxon>
        <taxon>Criomorphinae</taxon>
        <taxon>Laodelphax</taxon>
    </lineage>
</organism>
<evidence type="ECO:0000256" key="1">
    <source>
        <dbReference type="SAM" id="MobiDB-lite"/>
    </source>
</evidence>
<evidence type="ECO:0000313" key="2">
    <source>
        <dbReference type="EMBL" id="RZF42616.1"/>
    </source>
</evidence>
<proteinExistence type="predicted"/>
<dbReference type="InParanoid" id="A0A482XA53"/>
<reference evidence="2 3" key="1">
    <citation type="journal article" date="2017" name="Gigascience">
        <title>Genome sequence of the small brown planthopper, Laodelphax striatellus.</title>
        <authorList>
            <person name="Zhu J."/>
            <person name="Jiang F."/>
            <person name="Wang X."/>
            <person name="Yang P."/>
            <person name="Bao Y."/>
            <person name="Zhao W."/>
            <person name="Wang W."/>
            <person name="Lu H."/>
            <person name="Wang Q."/>
            <person name="Cui N."/>
            <person name="Li J."/>
            <person name="Chen X."/>
            <person name="Luo L."/>
            <person name="Yu J."/>
            <person name="Kang L."/>
            <person name="Cui F."/>
        </authorList>
    </citation>
    <scope>NUCLEOTIDE SEQUENCE [LARGE SCALE GENOMIC DNA]</scope>
    <source>
        <strain evidence="2">Lst14</strain>
    </source>
</reference>
<sequence length="96" mass="10742">MTTPIPPQTTFPQERQSPTDRGVSPAKVQTLPPPPSSRQTRTPHAPKEQLRPKIIQSGSNARRGRLCRSSLRNVSVVMSPRHSTACYLKVGRRNFK</sequence>
<keyword evidence="3" id="KW-1185">Reference proteome</keyword>
<evidence type="ECO:0000313" key="3">
    <source>
        <dbReference type="Proteomes" id="UP000291343"/>
    </source>
</evidence>
<feature type="region of interest" description="Disordered" evidence="1">
    <location>
        <begin position="1"/>
        <end position="66"/>
    </location>
</feature>
<protein>
    <submittedName>
        <fullName evidence="2">Uncharacterized protein</fullName>
    </submittedName>
</protein>